<proteinExistence type="predicted"/>
<dbReference type="AlphaFoldDB" id="X1LPZ9"/>
<sequence length="123" mass="13155">MTLDNPGVADHIFLCDVEVWAGTSPNPSVWTDLDLSAVVGSNPALCVMRWKNANGFAASTIAFRPKGETEYVDDTLVSPFVCGAPTDGWGIVLALTDSAGICQYKIKDMDKAAQTIDIIGYVK</sequence>
<gene>
    <name evidence="1" type="ORF">S06H3_12455</name>
</gene>
<evidence type="ECO:0000313" key="1">
    <source>
        <dbReference type="EMBL" id="GAI07911.1"/>
    </source>
</evidence>
<organism evidence="1">
    <name type="scientific">marine sediment metagenome</name>
    <dbReference type="NCBI Taxonomy" id="412755"/>
    <lineage>
        <taxon>unclassified sequences</taxon>
        <taxon>metagenomes</taxon>
        <taxon>ecological metagenomes</taxon>
    </lineage>
</organism>
<protein>
    <submittedName>
        <fullName evidence="1">Uncharacterized protein</fullName>
    </submittedName>
</protein>
<name>X1LPZ9_9ZZZZ</name>
<accession>X1LPZ9</accession>
<comment type="caution">
    <text evidence="1">The sequence shown here is derived from an EMBL/GenBank/DDBJ whole genome shotgun (WGS) entry which is preliminary data.</text>
</comment>
<dbReference type="EMBL" id="BARV01006093">
    <property type="protein sequence ID" value="GAI07911.1"/>
    <property type="molecule type" value="Genomic_DNA"/>
</dbReference>
<reference evidence="1" key="1">
    <citation type="journal article" date="2014" name="Front. Microbiol.">
        <title>High frequency of phylogenetically diverse reductive dehalogenase-homologous genes in deep subseafloor sedimentary metagenomes.</title>
        <authorList>
            <person name="Kawai M."/>
            <person name="Futagami T."/>
            <person name="Toyoda A."/>
            <person name="Takaki Y."/>
            <person name="Nishi S."/>
            <person name="Hori S."/>
            <person name="Arai W."/>
            <person name="Tsubouchi T."/>
            <person name="Morono Y."/>
            <person name="Uchiyama I."/>
            <person name="Ito T."/>
            <person name="Fujiyama A."/>
            <person name="Inagaki F."/>
            <person name="Takami H."/>
        </authorList>
    </citation>
    <scope>NUCLEOTIDE SEQUENCE</scope>
    <source>
        <strain evidence="1">Expedition CK06-06</strain>
    </source>
</reference>